<feature type="transmembrane region" description="Helical" evidence="8">
    <location>
        <begin position="103"/>
        <end position="123"/>
    </location>
</feature>
<reference evidence="10 11" key="1">
    <citation type="journal article" date="2010" name="Int. J. Syst. Evol. Microbiol.">
        <title>Bacillus horneckiae sp. nov., isolated from a spacecraft-assembly clean room.</title>
        <authorList>
            <person name="Vaishampayan P."/>
            <person name="Probst A."/>
            <person name="Krishnamurthi S."/>
            <person name="Ghosh S."/>
            <person name="Osman S."/>
            <person name="McDowall A."/>
            <person name="Ruckmani A."/>
            <person name="Mayilraj S."/>
            <person name="Venkateswaran K."/>
        </authorList>
    </citation>
    <scope>NUCLEOTIDE SEQUENCE [LARGE SCALE GENOMIC DNA]</scope>
    <source>
        <strain evidence="11">1PO1SC</strain>
    </source>
</reference>
<dbReference type="GO" id="GO:0034204">
    <property type="term" value="P:lipid translocation"/>
    <property type="evidence" value="ECO:0007669"/>
    <property type="project" value="TreeGrafter"/>
</dbReference>
<comment type="subcellular location">
    <subcellularLocation>
        <location evidence="1 8">Cell membrane</location>
        <topology evidence="1 8">Multi-pass membrane protein</topology>
    </subcellularLocation>
</comment>
<keyword evidence="7 8" id="KW-0472">Membrane</keyword>
<evidence type="ECO:0000256" key="3">
    <source>
        <dbReference type="ARBA" id="ARBA00022692"/>
    </source>
</evidence>
<dbReference type="HAMAP" id="MF_02078">
    <property type="entry name" value="MurJ_MviN"/>
    <property type="match status" value="1"/>
</dbReference>
<evidence type="ECO:0000256" key="9">
    <source>
        <dbReference type="PIRNR" id="PIRNR002869"/>
    </source>
</evidence>
<keyword evidence="2 8" id="KW-1003">Cell membrane</keyword>
<dbReference type="NCBIfam" id="TIGR01695">
    <property type="entry name" value="murJ_mviN"/>
    <property type="match status" value="1"/>
</dbReference>
<keyword evidence="4 8" id="KW-0133">Cell shape</keyword>
<feature type="transmembrane region" description="Helical" evidence="8">
    <location>
        <begin position="195"/>
        <end position="214"/>
    </location>
</feature>
<feature type="transmembrane region" description="Helical" evidence="8">
    <location>
        <begin position="281"/>
        <end position="302"/>
    </location>
</feature>
<evidence type="ECO:0000256" key="4">
    <source>
        <dbReference type="ARBA" id="ARBA00022960"/>
    </source>
</evidence>
<evidence type="ECO:0000256" key="8">
    <source>
        <dbReference type="HAMAP-Rule" id="MF_02078"/>
    </source>
</evidence>
<gene>
    <name evidence="10" type="primary">mviN</name>
    <name evidence="8" type="synonym">murJ</name>
    <name evidence="10" type="ORF">CWS20_21450</name>
</gene>
<feature type="transmembrane region" description="Helical" evidence="8">
    <location>
        <begin position="416"/>
        <end position="438"/>
    </location>
</feature>
<dbReference type="GO" id="GO:0009252">
    <property type="term" value="P:peptidoglycan biosynthetic process"/>
    <property type="evidence" value="ECO:0007669"/>
    <property type="project" value="UniProtKB-UniRule"/>
</dbReference>
<dbReference type="AlphaFoldDB" id="A0A2N0ZBL9"/>
<feature type="transmembrane region" description="Helical" evidence="8">
    <location>
        <begin position="314"/>
        <end position="336"/>
    </location>
</feature>
<sequence>MIESVIYMKVERPMKKTIVQAAGMITLIAIFSKLLGFGRELLMASYFGTSPTSDAYFVASIIPVLLFTAVGMAITTGMVPLYAEAKKKSKTEASEIMSVLTTLFLVLSFIVTLICLVLTPYITKIMAPGFSDQQLELTNMLTIIMLPSFCFYVLSAVTTGILEYEKVFAPPALGAIPQNILIILAIVLLTNVYGIYGIAAATLLGAVSQFLVQYPFIRKYNVLKLNFNFKAHKKLFRDTFLALSPMIIASIAYQLNAVVDRMIASSLQTGSVSALNYANKLMFLPLGIVLLSFITVLFPSIVDAAAEKSKQFVHLIFQGINVISLIGIPIMAVMLIESETLVNIAYKRGAFDDEASLLTTTAFFFYSFGMIFIALKEFLNRSFIAIHQPKITMIASVASIVANIILSLILSRYFGVGGIALATSIAMMLQTLFLCMYLPRKTEVDPAEMKSFLFSTLKLMLLFALVFALLYFIHPLYETLHPILSFFVSALCAFIFTAIGSLLFRLKEMQWMAAYFKSKSRRNKHG</sequence>
<evidence type="ECO:0000313" key="10">
    <source>
        <dbReference type="EMBL" id="PKG26875.1"/>
    </source>
</evidence>
<accession>A0A2N0ZBL9</accession>
<dbReference type="GO" id="GO:0005886">
    <property type="term" value="C:plasma membrane"/>
    <property type="evidence" value="ECO:0007669"/>
    <property type="project" value="UniProtKB-SubCell"/>
</dbReference>
<dbReference type="PANTHER" id="PTHR47019">
    <property type="entry name" value="LIPID II FLIPPASE MURJ"/>
    <property type="match status" value="1"/>
</dbReference>
<proteinExistence type="inferred from homology"/>
<keyword evidence="8 9" id="KW-0961">Cell wall biogenesis/degradation</keyword>
<feature type="transmembrane region" description="Helical" evidence="8">
    <location>
        <begin position="483"/>
        <end position="504"/>
    </location>
</feature>
<name>A0A2N0ZBL9_9BACI</name>
<dbReference type="PANTHER" id="PTHR47019:SF1">
    <property type="entry name" value="LIPID II FLIPPASE MURJ"/>
    <property type="match status" value="1"/>
</dbReference>
<evidence type="ECO:0000256" key="6">
    <source>
        <dbReference type="ARBA" id="ARBA00022989"/>
    </source>
</evidence>
<dbReference type="UniPathway" id="UPA00219"/>
<dbReference type="EMBL" id="PISD01000054">
    <property type="protein sequence ID" value="PKG26875.1"/>
    <property type="molecule type" value="Genomic_DNA"/>
</dbReference>
<evidence type="ECO:0000313" key="11">
    <source>
        <dbReference type="Proteomes" id="UP000233343"/>
    </source>
</evidence>
<dbReference type="InterPro" id="IPR051050">
    <property type="entry name" value="Lipid_II_flippase_MurJ/MviN"/>
</dbReference>
<evidence type="ECO:0000256" key="1">
    <source>
        <dbReference type="ARBA" id="ARBA00004651"/>
    </source>
</evidence>
<organism evidence="10 11">
    <name type="scientific">Cytobacillus horneckiae</name>
    <dbReference type="NCBI Taxonomy" id="549687"/>
    <lineage>
        <taxon>Bacteria</taxon>
        <taxon>Bacillati</taxon>
        <taxon>Bacillota</taxon>
        <taxon>Bacilli</taxon>
        <taxon>Bacillales</taxon>
        <taxon>Bacillaceae</taxon>
        <taxon>Cytobacillus</taxon>
    </lineage>
</organism>
<evidence type="ECO:0000256" key="5">
    <source>
        <dbReference type="ARBA" id="ARBA00022984"/>
    </source>
</evidence>
<dbReference type="GO" id="GO:0071555">
    <property type="term" value="P:cell wall organization"/>
    <property type="evidence" value="ECO:0007669"/>
    <property type="project" value="UniProtKB-UniRule"/>
</dbReference>
<feature type="transmembrane region" description="Helical" evidence="8">
    <location>
        <begin position="391"/>
        <end position="410"/>
    </location>
</feature>
<dbReference type="GO" id="GO:0015648">
    <property type="term" value="F:lipid-linked peptidoglycan transporter activity"/>
    <property type="evidence" value="ECO:0007669"/>
    <property type="project" value="UniProtKB-UniRule"/>
</dbReference>
<keyword evidence="6 8" id="KW-1133">Transmembrane helix</keyword>
<dbReference type="GO" id="GO:0008360">
    <property type="term" value="P:regulation of cell shape"/>
    <property type="evidence" value="ECO:0007669"/>
    <property type="project" value="UniProtKB-UniRule"/>
</dbReference>
<dbReference type="Proteomes" id="UP000233343">
    <property type="component" value="Unassembled WGS sequence"/>
</dbReference>
<comment type="pathway">
    <text evidence="8">Cell wall biogenesis; peptidoglycan biosynthesis.</text>
</comment>
<protein>
    <recommendedName>
        <fullName evidence="8">Probable lipid II flippase MurJ</fullName>
    </recommendedName>
</protein>
<evidence type="ECO:0000256" key="7">
    <source>
        <dbReference type="ARBA" id="ARBA00023136"/>
    </source>
</evidence>
<feature type="transmembrane region" description="Helical" evidence="8">
    <location>
        <begin position="143"/>
        <end position="162"/>
    </location>
</feature>
<dbReference type="InterPro" id="IPR004268">
    <property type="entry name" value="MurJ"/>
</dbReference>
<comment type="function">
    <text evidence="8 9">Involved in peptidoglycan biosynthesis. Transports lipid-linked peptidoglycan precursors from the inner to the outer leaflet of the cytoplasmic membrane.</text>
</comment>
<feature type="transmembrane region" description="Helical" evidence="8">
    <location>
        <begin position="459"/>
        <end position="477"/>
    </location>
</feature>
<comment type="caution">
    <text evidence="10">The sequence shown here is derived from an EMBL/GenBank/DDBJ whole genome shotgun (WGS) entry which is preliminary data.</text>
</comment>
<feature type="transmembrane region" description="Helical" evidence="8">
    <location>
        <begin position="169"/>
        <end position="189"/>
    </location>
</feature>
<keyword evidence="11" id="KW-1185">Reference proteome</keyword>
<feature type="transmembrane region" description="Helical" evidence="8">
    <location>
        <begin position="17"/>
        <end position="35"/>
    </location>
</feature>
<keyword evidence="3 8" id="KW-0812">Transmembrane</keyword>
<comment type="similarity">
    <text evidence="8 9">Belongs to the MurJ/MviN family.</text>
</comment>
<dbReference type="PRINTS" id="PR01806">
    <property type="entry name" value="VIRFACTRMVIN"/>
</dbReference>
<dbReference type="CDD" id="cd13123">
    <property type="entry name" value="MATE_MurJ_like"/>
    <property type="match status" value="1"/>
</dbReference>
<dbReference type="Pfam" id="PF03023">
    <property type="entry name" value="MurJ"/>
    <property type="match status" value="1"/>
</dbReference>
<evidence type="ECO:0000256" key="2">
    <source>
        <dbReference type="ARBA" id="ARBA00022475"/>
    </source>
</evidence>
<feature type="transmembrane region" description="Helical" evidence="8">
    <location>
        <begin position="55"/>
        <end position="82"/>
    </location>
</feature>
<dbReference type="PIRSF" id="PIRSF002869">
    <property type="entry name" value="MviN"/>
    <property type="match status" value="1"/>
</dbReference>
<feature type="transmembrane region" description="Helical" evidence="8">
    <location>
        <begin position="235"/>
        <end position="255"/>
    </location>
</feature>
<keyword evidence="5 8" id="KW-0573">Peptidoglycan synthesis</keyword>
<feature type="transmembrane region" description="Helical" evidence="8">
    <location>
        <begin position="356"/>
        <end position="379"/>
    </location>
</feature>
<keyword evidence="8 9" id="KW-0813">Transport</keyword>